<reference evidence="9 10" key="1">
    <citation type="submission" date="2016-11" db="EMBL/GenBank/DDBJ databases">
        <authorList>
            <person name="Varghese N."/>
            <person name="Submissions S."/>
        </authorList>
    </citation>
    <scope>NUCLEOTIDE SEQUENCE [LARGE SCALE GENOMIC DNA]</scope>
    <source>
        <strain evidence="9 10">CGMCC 1.12174</strain>
        <strain evidence="8 11">DSM 26351</strain>
    </source>
</reference>
<evidence type="ECO:0000313" key="8">
    <source>
        <dbReference type="EMBL" id="SFC40929.1"/>
    </source>
</evidence>
<keyword evidence="11" id="KW-1185">Reference proteome</keyword>
<dbReference type="AlphaFoldDB" id="A0A1M7BH42"/>
<dbReference type="Gene3D" id="3.40.50.300">
    <property type="entry name" value="P-loop containing nucleotide triphosphate hydrolases"/>
    <property type="match status" value="2"/>
</dbReference>
<feature type="transmembrane region" description="Helical" evidence="6">
    <location>
        <begin position="12"/>
        <end position="35"/>
    </location>
</feature>
<dbReference type="Pfam" id="PF12696">
    <property type="entry name" value="TraG-D_C"/>
    <property type="match status" value="1"/>
</dbReference>
<feature type="transmembrane region" description="Helical" evidence="6">
    <location>
        <begin position="87"/>
        <end position="104"/>
    </location>
</feature>
<dbReference type="STRING" id="1055723.SAMN05216293_3723"/>
<evidence type="ECO:0000259" key="7">
    <source>
        <dbReference type="Pfam" id="PF12696"/>
    </source>
</evidence>
<evidence type="ECO:0000313" key="9">
    <source>
        <dbReference type="EMBL" id="SHL54267.1"/>
    </source>
</evidence>
<accession>A0A1M7BH42</accession>
<dbReference type="GO" id="GO:0005886">
    <property type="term" value="C:plasma membrane"/>
    <property type="evidence" value="ECO:0007669"/>
    <property type="project" value="UniProtKB-SubCell"/>
</dbReference>
<comment type="subcellular location">
    <subcellularLocation>
        <location evidence="1">Cell membrane</location>
        <topology evidence="1">Multi-pass membrane protein</topology>
    </subcellularLocation>
</comment>
<protein>
    <submittedName>
        <fullName evidence="9">TraM recognition site of TraD and TraG</fullName>
    </submittedName>
</protein>
<gene>
    <name evidence="8" type="ORF">SAMN04487891_110161</name>
    <name evidence="9" type="ORF">SAMN05216293_3723</name>
</gene>
<dbReference type="Proteomes" id="UP000184031">
    <property type="component" value="Unassembled WGS sequence"/>
</dbReference>
<dbReference type="SUPFAM" id="SSF52540">
    <property type="entry name" value="P-loop containing nucleoside triphosphate hydrolases"/>
    <property type="match status" value="1"/>
</dbReference>
<feature type="transmembrane region" description="Helical" evidence="6">
    <location>
        <begin position="110"/>
        <end position="134"/>
    </location>
</feature>
<evidence type="ECO:0000256" key="6">
    <source>
        <dbReference type="SAM" id="Phobius"/>
    </source>
</evidence>
<evidence type="ECO:0000313" key="10">
    <source>
        <dbReference type="Proteomes" id="UP000184031"/>
    </source>
</evidence>
<evidence type="ECO:0000313" key="11">
    <source>
        <dbReference type="Proteomes" id="UP000198940"/>
    </source>
</evidence>
<dbReference type="InterPro" id="IPR051539">
    <property type="entry name" value="T4SS-coupling_protein"/>
</dbReference>
<feature type="transmembrane region" description="Helical" evidence="6">
    <location>
        <begin position="57"/>
        <end position="75"/>
    </location>
</feature>
<organism evidence="9 10">
    <name type="scientific">Flagellimonas taeanensis</name>
    <dbReference type="NCBI Taxonomy" id="1005926"/>
    <lineage>
        <taxon>Bacteria</taxon>
        <taxon>Pseudomonadati</taxon>
        <taxon>Bacteroidota</taxon>
        <taxon>Flavobacteriia</taxon>
        <taxon>Flavobacteriales</taxon>
        <taxon>Flavobacteriaceae</taxon>
        <taxon>Flagellimonas</taxon>
    </lineage>
</organism>
<dbReference type="OrthoDB" id="102453at2"/>
<evidence type="ECO:0000256" key="3">
    <source>
        <dbReference type="ARBA" id="ARBA00022692"/>
    </source>
</evidence>
<comment type="caution">
    <text evidence="9">The sequence shown here is derived from an EMBL/GenBank/DDBJ whole genome shotgun (WGS) entry which is preliminary data.</text>
</comment>
<keyword evidence="2" id="KW-1003">Cell membrane</keyword>
<evidence type="ECO:0000256" key="4">
    <source>
        <dbReference type="ARBA" id="ARBA00022989"/>
    </source>
</evidence>
<dbReference type="Proteomes" id="UP000198940">
    <property type="component" value="Unassembled WGS sequence"/>
</dbReference>
<feature type="domain" description="TraD/TraG TraM recognition site" evidence="7">
    <location>
        <begin position="459"/>
        <end position="572"/>
    </location>
</feature>
<dbReference type="PANTHER" id="PTHR37937">
    <property type="entry name" value="CONJUGATIVE TRANSFER: DNA TRANSPORT"/>
    <property type="match status" value="1"/>
</dbReference>
<evidence type="ECO:0000256" key="1">
    <source>
        <dbReference type="ARBA" id="ARBA00004651"/>
    </source>
</evidence>
<dbReference type="PANTHER" id="PTHR37937:SF1">
    <property type="entry name" value="CONJUGATIVE TRANSFER: DNA TRANSPORT"/>
    <property type="match status" value="1"/>
</dbReference>
<dbReference type="EMBL" id="FRAT01000011">
    <property type="protein sequence ID" value="SHL54267.1"/>
    <property type="molecule type" value="Genomic_DNA"/>
</dbReference>
<keyword evidence="5 6" id="KW-0472">Membrane</keyword>
<keyword evidence="4 6" id="KW-1133">Transmembrane helix</keyword>
<keyword evidence="3 6" id="KW-0812">Transmembrane</keyword>
<name>A0A1M7BH42_9FLAO</name>
<dbReference type="CDD" id="cd01127">
    <property type="entry name" value="TrwB_TraG_TraD_VirD4"/>
    <property type="match status" value="1"/>
</dbReference>
<proteinExistence type="predicted"/>
<evidence type="ECO:0000256" key="5">
    <source>
        <dbReference type="ARBA" id="ARBA00023136"/>
    </source>
</evidence>
<sequence length="843" mass="95641">MQDKRLAHSAMFLSVALFAAIGYIDHYALLAYHGIDGPILRWIYGFFMKFGPLHQKYLNKLLLLMAIGAAVMLYHPKKVVGKSYTKGVSYLTLGIIFFGAGDALKVPNIVLYWSSVPCYFLGFLFSLSGSVHLFQVLSFTDLSKEDPFNDGNETFQQMEQKIDTPYSVNIPYDYRFKGKIRKGWVNFVNLFRALLIIGTPGSGKSFALFEEIIEQLIGKMFTLLIYDFKFDTLSRIAYNHWLKKKEQLGTDDPEQLGSLPGFYTISFDDPERTHRNNPISPYLMKSQIDASDAATIIMKNLNKEWIKQNDFFSRSAISFVSGLIWYLKKKAEETGTNICTLPHVIILSTVNIQVLLDIILRDMEVRNLMIPFKDALEREAGQQLAGQTASAQISLSMLATKEIFYVMTGNDFQLDINSKSRPKIVCVQNNPDRSEIYAAPIGLIINKALQVVNRPGGRPMGVILDEVPTIFIMGLRKIIDTGRSHLVATVLGIQSVSQLIADYGKELADVIFDNCANVFSGAAKGETARRISDIFGKIHQEKLSRTVSRNDTTTSMGTQMMELMPKSKITGMSTGYFGGIVADTFEHPIKQKLCFGLLRPNMEAKKHQDKFPLPVTRDFRTPDHDKKVRERLALMEDIEFFDKVGRLDLSQNDYIEFYNVYLESFTKENCDGPMQRMQFTSLVRDLKLYDHLKELGQLVDNKGAYGSQIRAYMENLVGRMFLEREMERVLDEAFHKVLGDIDDLVKDEYFKIKGEHPKSSIFDPDKITDEIGSSLDANREIALEFLEDFNQMSGPDLFEDMGGSQERPTFKEDNSKGEGLAALWDGADLFEEEPYSSYPVQNL</sequence>
<evidence type="ECO:0000256" key="2">
    <source>
        <dbReference type="ARBA" id="ARBA00022475"/>
    </source>
</evidence>
<dbReference type="InterPro" id="IPR027417">
    <property type="entry name" value="P-loop_NTPase"/>
</dbReference>
<dbReference type="RefSeq" id="WP_072882371.1">
    <property type="nucleotide sequence ID" value="NZ_FOKU01000010.1"/>
</dbReference>
<dbReference type="EMBL" id="FOKU01000010">
    <property type="protein sequence ID" value="SFC40929.1"/>
    <property type="molecule type" value="Genomic_DNA"/>
</dbReference>
<dbReference type="InterPro" id="IPR032689">
    <property type="entry name" value="TraG-D_C"/>
</dbReference>